<proteinExistence type="predicted"/>
<dbReference type="InterPro" id="IPR036812">
    <property type="entry name" value="NAD(P)_OxRdtase_dom_sf"/>
</dbReference>
<feature type="domain" description="NADP-dependent oxidoreductase" evidence="2">
    <location>
        <begin position="129"/>
        <end position="316"/>
    </location>
</feature>
<gene>
    <name evidence="3" type="ORF">SLS56_005154</name>
</gene>
<dbReference type="InterPro" id="IPR050523">
    <property type="entry name" value="AKR_Detox_Biosynth"/>
</dbReference>
<keyword evidence="4" id="KW-1185">Reference proteome</keyword>
<keyword evidence="1" id="KW-0560">Oxidoreductase</keyword>
<sequence length="326" mass="36706">MDWEGSPWILDEEESLRLIKKAYDIGINTWDTADTYSNGRSEEILGKALKEFNIPRSKVVIMTKVYALVLEGEDSRPKPVNDGIYVNQIGLSRKHIFDAVDASLRRLGTDYIGMLDASVQAGLYADSVVDVLQTHRLDHETEPEEIMEALHDVVKSGKVRYIGGSTMYTWEFARLQTIALVNRWTPFVAMQGFYNLLYREEEREMNPFCKATGVGLIPWSPLGRGLLARPRGQSSSREAVDDRTERWFADTNPVIIDRVEQIAAAKKASMAAVATAWVIAKGCCPIIGLSKESQLDGLVEALHVELTDEDMKFLEEEYRPLEMTGI</sequence>
<reference evidence="3 4" key="1">
    <citation type="submission" date="2024-02" db="EMBL/GenBank/DDBJ databases">
        <title>De novo assembly and annotation of 12 fungi associated with fruit tree decline syndrome in Ontario, Canada.</title>
        <authorList>
            <person name="Sulman M."/>
            <person name="Ellouze W."/>
            <person name="Ilyukhin E."/>
        </authorList>
    </citation>
    <scope>NUCLEOTIDE SEQUENCE [LARGE SCALE GENOMIC DNA]</scope>
    <source>
        <strain evidence="3 4">M1-105</strain>
    </source>
</reference>
<dbReference type="PANTHER" id="PTHR43364:SF15">
    <property type="entry name" value="ARYL-ALCOHOL DEHYDROGENASE AAD16-RELATED"/>
    <property type="match status" value="1"/>
</dbReference>
<dbReference type="PANTHER" id="PTHR43364">
    <property type="entry name" value="NADH-SPECIFIC METHYLGLYOXAL REDUCTASE-RELATED"/>
    <property type="match status" value="1"/>
</dbReference>
<dbReference type="Proteomes" id="UP001521116">
    <property type="component" value="Unassembled WGS sequence"/>
</dbReference>
<dbReference type="CDD" id="cd19079">
    <property type="entry name" value="AKR_EcYajO-like"/>
    <property type="match status" value="1"/>
</dbReference>
<dbReference type="InterPro" id="IPR023210">
    <property type="entry name" value="NADP_OxRdtase_dom"/>
</dbReference>
<comment type="caution">
    <text evidence="3">The sequence shown here is derived from an EMBL/GenBank/DDBJ whole genome shotgun (WGS) entry which is preliminary data.</text>
</comment>
<dbReference type="Gene3D" id="3.20.20.100">
    <property type="entry name" value="NADP-dependent oxidoreductase domain"/>
    <property type="match status" value="1"/>
</dbReference>
<feature type="domain" description="NADP-dependent oxidoreductase" evidence="2">
    <location>
        <begin position="3"/>
        <end position="115"/>
    </location>
</feature>
<accession>A0ABR3SUD7</accession>
<evidence type="ECO:0000313" key="4">
    <source>
        <dbReference type="Proteomes" id="UP001521116"/>
    </source>
</evidence>
<evidence type="ECO:0000259" key="2">
    <source>
        <dbReference type="Pfam" id="PF00248"/>
    </source>
</evidence>
<dbReference type="Pfam" id="PF00248">
    <property type="entry name" value="Aldo_ket_red"/>
    <property type="match status" value="2"/>
</dbReference>
<evidence type="ECO:0000313" key="3">
    <source>
        <dbReference type="EMBL" id="KAL1629885.1"/>
    </source>
</evidence>
<dbReference type="SUPFAM" id="SSF51430">
    <property type="entry name" value="NAD(P)-linked oxidoreductase"/>
    <property type="match status" value="1"/>
</dbReference>
<dbReference type="EMBL" id="JAJVDC020000050">
    <property type="protein sequence ID" value="KAL1629885.1"/>
    <property type="molecule type" value="Genomic_DNA"/>
</dbReference>
<name>A0ABR3SUD7_9PEZI</name>
<protein>
    <recommendedName>
        <fullName evidence="2">NADP-dependent oxidoreductase domain-containing protein</fullName>
    </recommendedName>
</protein>
<evidence type="ECO:0000256" key="1">
    <source>
        <dbReference type="ARBA" id="ARBA00023002"/>
    </source>
</evidence>
<organism evidence="3 4">
    <name type="scientific">Neofusicoccum ribis</name>
    <dbReference type="NCBI Taxonomy" id="45134"/>
    <lineage>
        <taxon>Eukaryota</taxon>
        <taxon>Fungi</taxon>
        <taxon>Dikarya</taxon>
        <taxon>Ascomycota</taxon>
        <taxon>Pezizomycotina</taxon>
        <taxon>Dothideomycetes</taxon>
        <taxon>Dothideomycetes incertae sedis</taxon>
        <taxon>Botryosphaeriales</taxon>
        <taxon>Botryosphaeriaceae</taxon>
        <taxon>Neofusicoccum</taxon>
    </lineage>
</organism>